<comment type="similarity">
    <text evidence="2">Belongs to the complex I subunit 4L family.</text>
</comment>
<dbReference type="NCBIfam" id="NF004320">
    <property type="entry name" value="PRK05715.1-2"/>
    <property type="match status" value="1"/>
</dbReference>
<keyword evidence="4 7" id="KW-0812">Transmembrane</keyword>
<dbReference type="AlphaFoldDB" id="A0A1W1C083"/>
<name>A0A1W1C083_9ZZZZ</name>
<keyword evidence="3" id="KW-0813">Transport</keyword>
<evidence type="ECO:0000256" key="1">
    <source>
        <dbReference type="ARBA" id="ARBA00004141"/>
    </source>
</evidence>
<dbReference type="InterPro" id="IPR039428">
    <property type="entry name" value="NUOK/Mnh_C1-like"/>
</dbReference>
<evidence type="ECO:0000313" key="8">
    <source>
        <dbReference type="EMBL" id="SFV59250.1"/>
    </source>
</evidence>
<dbReference type="GO" id="GO:0042773">
    <property type="term" value="P:ATP synthesis coupled electron transport"/>
    <property type="evidence" value="ECO:0007669"/>
    <property type="project" value="InterPro"/>
</dbReference>
<reference evidence="8" key="1">
    <citation type="submission" date="2016-10" db="EMBL/GenBank/DDBJ databases">
        <authorList>
            <person name="de Groot N.N."/>
        </authorList>
    </citation>
    <scope>NUCLEOTIDE SEQUENCE</scope>
</reference>
<evidence type="ECO:0000256" key="3">
    <source>
        <dbReference type="ARBA" id="ARBA00022448"/>
    </source>
</evidence>
<dbReference type="PANTHER" id="PTHR11434:SF16">
    <property type="entry name" value="NADH-UBIQUINONE OXIDOREDUCTASE CHAIN 4L"/>
    <property type="match status" value="1"/>
</dbReference>
<dbReference type="InterPro" id="IPR001133">
    <property type="entry name" value="NADH_UbQ_OxRdtase_chain4L/K"/>
</dbReference>
<feature type="transmembrane region" description="Helical" evidence="7">
    <location>
        <begin position="29"/>
        <end position="48"/>
    </location>
</feature>
<feature type="transmembrane region" description="Helical" evidence="7">
    <location>
        <begin position="60"/>
        <end position="83"/>
    </location>
</feature>
<comment type="subcellular location">
    <subcellularLocation>
        <location evidence="1">Membrane</location>
        <topology evidence="1">Multi-pass membrane protein</topology>
    </subcellularLocation>
</comment>
<gene>
    <name evidence="8" type="ORF">MNB_SV-9-721</name>
</gene>
<evidence type="ECO:0000256" key="5">
    <source>
        <dbReference type="ARBA" id="ARBA00022989"/>
    </source>
</evidence>
<dbReference type="Pfam" id="PF00420">
    <property type="entry name" value="Oxidored_q2"/>
    <property type="match status" value="1"/>
</dbReference>
<evidence type="ECO:0000256" key="4">
    <source>
        <dbReference type="ARBA" id="ARBA00022692"/>
    </source>
</evidence>
<evidence type="ECO:0000256" key="7">
    <source>
        <dbReference type="SAM" id="Phobius"/>
    </source>
</evidence>
<accession>A0A1W1C083</accession>
<dbReference type="Gene3D" id="1.10.287.3510">
    <property type="match status" value="1"/>
</dbReference>
<proteinExistence type="inferred from homology"/>
<keyword evidence="8" id="KW-0830">Ubiquinone</keyword>
<dbReference type="GO" id="GO:0030964">
    <property type="term" value="C:NADH dehydrogenase complex"/>
    <property type="evidence" value="ECO:0007669"/>
    <property type="project" value="TreeGrafter"/>
</dbReference>
<feature type="transmembrane region" description="Helical" evidence="7">
    <location>
        <begin position="6"/>
        <end position="22"/>
    </location>
</feature>
<dbReference type="EC" id="1.6.5.3" evidence="8"/>
<dbReference type="EMBL" id="FPHG01000038">
    <property type="protein sequence ID" value="SFV59250.1"/>
    <property type="molecule type" value="Genomic_DNA"/>
</dbReference>
<keyword evidence="8" id="KW-0560">Oxidoreductase</keyword>
<organism evidence="8">
    <name type="scientific">hydrothermal vent metagenome</name>
    <dbReference type="NCBI Taxonomy" id="652676"/>
    <lineage>
        <taxon>unclassified sequences</taxon>
        <taxon>metagenomes</taxon>
        <taxon>ecological metagenomes</taxon>
    </lineage>
</organism>
<dbReference type="GO" id="GO:0016651">
    <property type="term" value="F:oxidoreductase activity, acting on NAD(P)H"/>
    <property type="evidence" value="ECO:0007669"/>
    <property type="project" value="InterPro"/>
</dbReference>
<keyword evidence="6 7" id="KW-0472">Membrane</keyword>
<sequence>MIANDFFILAIILFSIGIVGVVSRRNLFVIYMSIELMLSSVNLLLVTLSRLHNSLDGSVMALLLIAIIGGEAAIFLAMIIQLYRSSRSLDSDSFKDLAQNKGINI</sequence>
<evidence type="ECO:0000256" key="6">
    <source>
        <dbReference type="ARBA" id="ARBA00023136"/>
    </source>
</evidence>
<keyword evidence="5 7" id="KW-1133">Transmembrane helix</keyword>
<protein>
    <submittedName>
        <fullName evidence="8">NADH-ubiquinone oxidoreductase chain K</fullName>
        <ecNumber evidence="8">1.6.5.3</ecNumber>
    </submittedName>
</protein>
<dbReference type="HAMAP" id="MF_01456">
    <property type="entry name" value="NDH1_NuoK"/>
    <property type="match status" value="1"/>
</dbReference>
<dbReference type="PANTHER" id="PTHR11434">
    <property type="entry name" value="NADH-UBIQUINONE OXIDOREDUCTASE SUBUNIT ND4L"/>
    <property type="match status" value="1"/>
</dbReference>
<evidence type="ECO:0000256" key="2">
    <source>
        <dbReference type="ARBA" id="ARBA00010519"/>
    </source>
</evidence>